<dbReference type="InterPro" id="IPR036047">
    <property type="entry name" value="F-box-like_dom_sf"/>
</dbReference>
<keyword evidence="4" id="KW-1185">Reference proteome</keyword>
<dbReference type="SUPFAM" id="SSF81383">
    <property type="entry name" value="F-box domain"/>
    <property type="match status" value="1"/>
</dbReference>
<dbReference type="InterPro" id="IPR011043">
    <property type="entry name" value="Gal_Oxase/kelch_b-propeller"/>
</dbReference>
<dbReference type="PANTHER" id="PTHR31672">
    <property type="entry name" value="BNACNNG10540D PROTEIN"/>
    <property type="match status" value="1"/>
</dbReference>
<dbReference type="Gramene" id="Mp1g21780.1">
    <property type="protein sequence ID" value="Mp1g21780.1.cds"/>
    <property type="gene ID" value="Mp1g21780"/>
</dbReference>
<organism evidence="3 4">
    <name type="scientific">Marchantia polymorpha</name>
    <name type="common">Common liverwort</name>
    <name type="synonym">Marchantia aquatica</name>
    <dbReference type="NCBI Taxonomy" id="3197"/>
    <lineage>
        <taxon>Eukaryota</taxon>
        <taxon>Viridiplantae</taxon>
        <taxon>Streptophyta</taxon>
        <taxon>Embryophyta</taxon>
        <taxon>Marchantiophyta</taxon>
        <taxon>Marchantiopsida</taxon>
        <taxon>Marchantiidae</taxon>
        <taxon>Marchantiales</taxon>
        <taxon>Marchantiaceae</taxon>
        <taxon>Marchantia</taxon>
    </lineage>
</organism>
<dbReference type="OrthoDB" id="5319261at2759"/>
<dbReference type="InterPro" id="IPR006527">
    <property type="entry name" value="F-box-assoc_dom_typ1"/>
</dbReference>
<dbReference type="EMBL" id="KZ772673">
    <property type="protein sequence ID" value="PTQ50594.1"/>
    <property type="molecule type" value="Genomic_DNA"/>
</dbReference>
<proteinExistence type="predicted"/>
<gene>
    <name evidence="3" type="ORF">MARPO_0001s0513</name>
</gene>
<protein>
    <submittedName>
        <fullName evidence="3">Uncharacterized protein</fullName>
    </submittedName>
</protein>
<dbReference type="InterPro" id="IPR050796">
    <property type="entry name" value="SCF_F-box_component"/>
</dbReference>
<dbReference type="SUPFAM" id="SSF50965">
    <property type="entry name" value="Galactose oxidase, central domain"/>
    <property type="match status" value="1"/>
</dbReference>
<name>A0A2R6XWW3_MARPO</name>
<evidence type="ECO:0000259" key="1">
    <source>
        <dbReference type="Pfam" id="PF00646"/>
    </source>
</evidence>
<accession>A0A2R6XWW3</accession>
<dbReference type="Pfam" id="PF00646">
    <property type="entry name" value="F-box"/>
    <property type="match status" value="1"/>
</dbReference>
<dbReference type="Proteomes" id="UP000244005">
    <property type="component" value="Unassembled WGS sequence"/>
</dbReference>
<feature type="domain" description="F-box" evidence="1">
    <location>
        <begin position="38"/>
        <end position="71"/>
    </location>
</feature>
<reference evidence="4" key="1">
    <citation type="journal article" date="2017" name="Cell">
        <title>Insights into land plant evolution garnered from the Marchantia polymorpha genome.</title>
        <authorList>
            <person name="Bowman J.L."/>
            <person name="Kohchi T."/>
            <person name="Yamato K.T."/>
            <person name="Jenkins J."/>
            <person name="Shu S."/>
            <person name="Ishizaki K."/>
            <person name="Yamaoka S."/>
            <person name="Nishihama R."/>
            <person name="Nakamura Y."/>
            <person name="Berger F."/>
            <person name="Adam C."/>
            <person name="Aki S.S."/>
            <person name="Althoff F."/>
            <person name="Araki T."/>
            <person name="Arteaga-Vazquez M.A."/>
            <person name="Balasubrmanian S."/>
            <person name="Barry K."/>
            <person name="Bauer D."/>
            <person name="Boehm C.R."/>
            <person name="Briginshaw L."/>
            <person name="Caballero-Perez J."/>
            <person name="Catarino B."/>
            <person name="Chen F."/>
            <person name="Chiyoda S."/>
            <person name="Chovatia M."/>
            <person name="Davies K.M."/>
            <person name="Delmans M."/>
            <person name="Demura T."/>
            <person name="Dierschke T."/>
            <person name="Dolan L."/>
            <person name="Dorantes-Acosta A.E."/>
            <person name="Eklund D.M."/>
            <person name="Florent S.N."/>
            <person name="Flores-Sandoval E."/>
            <person name="Fujiyama A."/>
            <person name="Fukuzawa H."/>
            <person name="Galik B."/>
            <person name="Grimanelli D."/>
            <person name="Grimwood J."/>
            <person name="Grossniklaus U."/>
            <person name="Hamada T."/>
            <person name="Haseloff J."/>
            <person name="Hetherington A.J."/>
            <person name="Higo A."/>
            <person name="Hirakawa Y."/>
            <person name="Hundley H.N."/>
            <person name="Ikeda Y."/>
            <person name="Inoue K."/>
            <person name="Inoue S.I."/>
            <person name="Ishida S."/>
            <person name="Jia Q."/>
            <person name="Kakita M."/>
            <person name="Kanazawa T."/>
            <person name="Kawai Y."/>
            <person name="Kawashima T."/>
            <person name="Kennedy M."/>
            <person name="Kinose K."/>
            <person name="Kinoshita T."/>
            <person name="Kohara Y."/>
            <person name="Koide E."/>
            <person name="Komatsu K."/>
            <person name="Kopischke S."/>
            <person name="Kubo M."/>
            <person name="Kyozuka J."/>
            <person name="Lagercrantz U."/>
            <person name="Lin S.S."/>
            <person name="Lindquist E."/>
            <person name="Lipzen A.M."/>
            <person name="Lu C.W."/>
            <person name="De Luna E."/>
            <person name="Martienssen R.A."/>
            <person name="Minamino N."/>
            <person name="Mizutani M."/>
            <person name="Mizutani M."/>
            <person name="Mochizuki N."/>
            <person name="Monte I."/>
            <person name="Mosher R."/>
            <person name="Nagasaki H."/>
            <person name="Nakagami H."/>
            <person name="Naramoto S."/>
            <person name="Nishitani K."/>
            <person name="Ohtani M."/>
            <person name="Okamoto T."/>
            <person name="Okumura M."/>
            <person name="Phillips J."/>
            <person name="Pollak B."/>
            <person name="Reinders A."/>
            <person name="Rovekamp M."/>
            <person name="Sano R."/>
            <person name="Sawa S."/>
            <person name="Schmid M.W."/>
            <person name="Shirakawa M."/>
            <person name="Solano R."/>
            <person name="Spunde A."/>
            <person name="Suetsugu N."/>
            <person name="Sugano S."/>
            <person name="Sugiyama A."/>
            <person name="Sun R."/>
            <person name="Suzuki Y."/>
            <person name="Takenaka M."/>
            <person name="Takezawa D."/>
            <person name="Tomogane H."/>
            <person name="Tsuzuki M."/>
            <person name="Ueda T."/>
            <person name="Umeda M."/>
            <person name="Ward J.M."/>
            <person name="Watanabe Y."/>
            <person name="Yazaki K."/>
            <person name="Yokoyama R."/>
            <person name="Yoshitake Y."/>
            <person name="Yotsui I."/>
            <person name="Zachgo S."/>
            <person name="Schmutz J."/>
        </authorList>
    </citation>
    <scope>NUCLEOTIDE SEQUENCE [LARGE SCALE GENOMIC DNA]</scope>
    <source>
        <strain evidence="4">Tak-1</strain>
    </source>
</reference>
<evidence type="ECO:0000313" key="4">
    <source>
        <dbReference type="Proteomes" id="UP000244005"/>
    </source>
</evidence>
<dbReference type="AlphaFoldDB" id="A0A2R6XWW3"/>
<dbReference type="PANTHER" id="PTHR31672:SF2">
    <property type="entry name" value="F-BOX DOMAIN-CONTAINING PROTEIN"/>
    <property type="match status" value="1"/>
</dbReference>
<dbReference type="Gene3D" id="1.20.1280.50">
    <property type="match status" value="1"/>
</dbReference>
<sequence length="413" mass="47214">MKILEGEAEKPLCSHCTKRWRMEDKSPDVVLDPNCWGKLHPELVEQVLYKLPYSSLVKFRSVCKHWKDLIQCFPLAPKCRSPKSVLLYHHSGGIRGHNGIWMGALLAFFNSKTNTWERRSLPFLGTRSFVASDEGLLCFSSKYEPEKFIVCNPLTKQWRELKLPSSVLPPIPRGAAYKNPFNYMLMGMIMNKETGHYKLVIAGFHEAGPSKSFIYDSSKSTWNVSAPLPLLPTTLNDGEWICAGKSVCCNGNLYWFVHEIDDNHEQGVKALVKFNVEKEEWKVAQEAAPSPFFCSFQVAAQSESVVLVDWEDDQYWGYVNGGPTELLELGSEMRLMDAKMVDLAFIDEETQPVWSVGQGELLYIVYDYGPQRKGLKVLVYDQSKGSITWLPPWRHLREHKSFWAFTPSLRAFV</sequence>
<evidence type="ECO:0000259" key="2">
    <source>
        <dbReference type="Pfam" id="PF07734"/>
    </source>
</evidence>
<dbReference type="Pfam" id="PF07734">
    <property type="entry name" value="FBA_1"/>
    <property type="match status" value="1"/>
</dbReference>
<dbReference type="InterPro" id="IPR001810">
    <property type="entry name" value="F-box_dom"/>
</dbReference>
<evidence type="ECO:0000313" key="3">
    <source>
        <dbReference type="EMBL" id="PTQ50594.1"/>
    </source>
</evidence>
<feature type="domain" description="F-box associated beta-propeller type 1" evidence="2">
    <location>
        <begin position="132"/>
        <end position="283"/>
    </location>
</feature>